<proteinExistence type="predicted"/>
<evidence type="ECO:0000313" key="1">
    <source>
        <dbReference type="EMBL" id="ASZ74651.1"/>
    </source>
</evidence>
<protein>
    <submittedName>
        <fullName evidence="1">Uncharacterized protein</fullName>
    </submittedName>
</protein>
<gene>
    <name evidence="1" type="ORF">SEA_PHABBA_76</name>
</gene>
<accession>A0A249XSE3</accession>
<dbReference type="Proteomes" id="UP000226037">
    <property type="component" value="Segment"/>
</dbReference>
<name>A0A249XSE3_9CAUD</name>
<dbReference type="EMBL" id="MF668280">
    <property type="protein sequence ID" value="ASZ74651.1"/>
    <property type="molecule type" value="Genomic_DNA"/>
</dbReference>
<sequence>MSYIQEIPWEEADELLTVLEEAQGKGANTAITIGSFMEHLRTRAAEGKQAEAKHSKQLETLHRHVLEGMNRADYQAQLKKIPFEHIALDIAAYLLTVFDMEFKDLRGGPAFGEVVTDSDDYK</sequence>
<reference evidence="2" key="1">
    <citation type="submission" date="2017-08" db="EMBL/GenBank/DDBJ databases">
        <authorList>
            <person name="de Groot N.N."/>
        </authorList>
    </citation>
    <scope>NUCLEOTIDE SEQUENCE [LARGE SCALE GENOMIC DNA]</scope>
</reference>
<organism evidence="1 2">
    <name type="scientific">Mycobacterium phage Phabba</name>
    <dbReference type="NCBI Taxonomy" id="2027899"/>
    <lineage>
        <taxon>Viruses</taxon>
        <taxon>Duplodnaviria</taxon>
        <taxon>Heunggongvirae</taxon>
        <taxon>Uroviricota</taxon>
        <taxon>Caudoviricetes</taxon>
        <taxon>Ceeclamvirinae</taxon>
        <taxon>Myrnavirus</taxon>
        <taxon>Myrnavirus phabba</taxon>
        <taxon>Myranavirus phabba</taxon>
    </lineage>
</organism>
<keyword evidence="2" id="KW-1185">Reference proteome</keyword>
<evidence type="ECO:0000313" key="2">
    <source>
        <dbReference type="Proteomes" id="UP000226037"/>
    </source>
</evidence>